<dbReference type="GO" id="GO:0006355">
    <property type="term" value="P:regulation of DNA-templated transcription"/>
    <property type="evidence" value="ECO:0007669"/>
    <property type="project" value="InterPro"/>
</dbReference>
<dbReference type="Gene3D" id="1.10.8.60">
    <property type="match status" value="1"/>
</dbReference>
<dbReference type="GO" id="GO:0043565">
    <property type="term" value="F:sequence-specific DNA binding"/>
    <property type="evidence" value="ECO:0007669"/>
    <property type="project" value="InterPro"/>
</dbReference>
<dbReference type="InterPro" id="IPR003593">
    <property type="entry name" value="AAA+_ATPase"/>
</dbReference>
<accession>C0QR97</accession>
<keyword evidence="5" id="KW-0597">Phosphoprotein</keyword>
<dbReference type="PROSITE" id="PS50110">
    <property type="entry name" value="RESPONSE_REGULATORY"/>
    <property type="match status" value="1"/>
</dbReference>
<evidence type="ECO:0000313" key="8">
    <source>
        <dbReference type="EMBL" id="ACO04218.1"/>
    </source>
</evidence>
<evidence type="ECO:0000256" key="2">
    <source>
        <dbReference type="ARBA" id="ARBA00022840"/>
    </source>
</evidence>
<dbReference type="PaxDb" id="123214-PERMA_1425"/>
<evidence type="ECO:0000259" key="6">
    <source>
        <dbReference type="PROSITE" id="PS50045"/>
    </source>
</evidence>
<dbReference type="EMBL" id="CP001230">
    <property type="protein sequence ID" value="ACO04218.1"/>
    <property type="molecule type" value="Genomic_DNA"/>
</dbReference>
<dbReference type="InterPro" id="IPR002078">
    <property type="entry name" value="Sigma_54_int"/>
</dbReference>
<dbReference type="PROSITE" id="PS50045">
    <property type="entry name" value="SIGMA54_INTERACT_4"/>
    <property type="match status" value="1"/>
</dbReference>
<sequence length="456" mass="52069">MRAIVVDDEKNISELLSILLSEYGIESDIASTYSEARSFIQEKYYDLALLDLRLPDGSGIDILKQIKEKNPKTEVVIITAFASSETAVEAIKLGAYDYISKPFNINDLRLIIRNVKEKIDLERRICVEEEERLEGLAGKSQAIQNVKDTIKKIAPYDINVLIVGESGTGKEVAAKMIHRLSSRKNKPFVAINCASLPAELLESELFGYKKGAFTGAVSDKKGLIEEANGGTLFLDEIGEMPMPLQAKLLRFLEEQIIRPLGSTKEIKVDVRIISATNRNLEEEIKKGNFREDLYYRLATIIIKMPSLRERKEDIPLLVEQILKEIKMKYNKNIKRISPDFMKYLISYDYKGNIRELKNLLEKAVILSDGEELNFIPAFPEKFNSLYIDNPEDEFTVKSFPEEGVDLKEVLSRIEKALIFKALEKAEGKKSKAADILRLTFREFRYRLSKYREDSES</sequence>
<dbReference type="InterPro" id="IPR001789">
    <property type="entry name" value="Sig_transdc_resp-reg_receiver"/>
</dbReference>
<evidence type="ECO:0000259" key="7">
    <source>
        <dbReference type="PROSITE" id="PS50110"/>
    </source>
</evidence>
<dbReference type="Pfam" id="PF00158">
    <property type="entry name" value="Sigma54_activat"/>
    <property type="match status" value="1"/>
</dbReference>
<name>C0QR97_PERMH</name>
<organism evidence="8 9">
    <name type="scientific">Persephonella marina (strain DSM 14350 / EX-H1)</name>
    <dbReference type="NCBI Taxonomy" id="123214"/>
    <lineage>
        <taxon>Bacteria</taxon>
        <taxon>Pseudomonadati</taxon>
        <taxon>Aquificota</taxon>
        <taxon>Aquificia</taxon>
        <taxon>Aquificales</taxon>
        <taxon>Hydrogenothermaceae</taxon>
        <taxon>Persephonella</taxon>
    </lineage>
</organism>
<protein>
    <submittedName>
        <fullName evidence="8">Type 4 fimbriae expression regulatory protein PilR</fullName>
    </submittedName>
</protein>
<feature type="modified residue" description="4-aspartylphosphate" evidence="5">
    <location>
        <position position="51"/>
    </location>
</feature>
<dbReference type="SUPFAM" id="SSF52540">
    <property type="entry name" value="P-loop containing nucleoside triphosphate hydrolases"/>
    <property type="match status" value="1"/>
</dbReference>
<dbReference type="Proteomes" id="UP000001366">
    <property type="component" value="Chromosome"/>
</dbReference>
<dbReference type="SUPFAM" id="SSF52172">
    <property type="entry name" value="CheY-like"/>
    <property type="match status" value="1"/>
</dbReference>
<dbReference type="SMART" id="SM00382">
    <property type="entry name" value="AAA"/>
    <property type="match status" value="1"/>
</dbReference>
<dbReference type="OrthoDB" id="9334at2"/>
<dbReference type="PRINTS" id="PR01590">
    <property type="entry name" value="HTHFIS"/>
</dbReference>
<dbReference type="Gene3D" id="1.10.10.60">
    <property type="entry name" value="Homeodomain-like"/>
    <property type="match status" value="1"/>
</dbReference>
<feature type="domain" description="Response regulatory" evidence="7">
    <location>
        <begin position="2"/>
        <end position="116"/>
    </location>
</feature>
<dbReference type="RefSeq" id="WP_012676456.1">
    <property type="nucleotide sequence ID" value="NC_012440.1"/>
</dbReference>
<evidence type="ECO:0000256" key="1">
    <source>
        <dbReference type="ARBA" id="ARBA00022741"/>
    </source>
</evidence>
<dbReference type="STRING" id="123214.PERMA_1425"/>
<keyword evidence="9" id="KW-1185">Reference proteome</keyword>
<dbReference type="SMART" id="SM00448">
    <property type="entry name" value="REC"/>
    <property type="match status" value="1"/>
</dbReference>
<dbReference type="InterPro" id="IPR002197">
    <property type="entry name" value="HTH_Fis"/>
</dbReference>
<dbReference type="InterPro" id="IPR025943">
    <property type="entry name" value="Sigma_54_int_dom_ATP-bd_2"/>
</dbReference>
<keyword evidence="3" id="KW-0805">Transcription regulation</keyword>
<evidence type="ECO:0000256" key="5">
    <source>
        <dbReference type="PROSITE-ProRule" id="PRU00169"/>
    </source>
</evidence>
<dbReference type="PROSITE" id="PS00676">
    <property type="entry name" value="SIGMA54_INTERACT_2"/>
    <property type="match status" value="1"/>
</dbReference>
<gene>
    <name evidence="8" type="ordered locus">PERMA_1425</name>
</gene>
<dbReference type="FunFam" id="3.40.50.300:FF:000006">
    <property type="entry name" value="DNA-binding transcriptional regulator NtrC"/>
    <property type="match status" value="1"/>
</dbReference>
<keyword evidence="4" id="KW-0804">Transcription</keyword>
<feature type="domain" description="Sigma-54 factor interaction" evidence="6">
    <location>
        <begin position="136"/>
        <end position="365"/>
    </location>
</feature>
<keyword evidence="2" id="KW-0067">ATP-binding</keyword>
<dbReference type="HOGENOM" id="CLU_000445_0_6_0"/>
<proteinExistence type="predicted"/>
<dbReference type="AlphaFoldDB" id="C0QR97"/>
<dbReference type="InterPro" id="IPR011006">
    <property type="entry name" value="CheY-like_superfamily"/>
</dbReference>
<dbReference type="GO" id="GO:0000160">
    <property type="term" value="P:phosphorelay signal transduction system"/>
    <property type="evidence" value="ECO:0007669"/>
    <property type="project" value="InterPro"/>
</dbReference>
<evidence type="ECO:0000256" key="4">
    <source>
        <dbReference type="ARBA" id="ARBA00023163"/>
    </source>
</evidence>
<dbReference type="InterPro" id="IPR058031">
    <property type="entry name" value="AAA_lid_NorR"/>
</dbReference>
<keyword evidence="1" id="KW-0547">Nucleotide-binding</keyword>
<dbReference type="Gene3D" id="3.40.50.300">
    <property type="entry name" value="P-loop containing nucleotide triphosphate hydrolases"/>
    <property type="match status" value="1"/>
</dbReference>
<dbReference type="Pfam" id="PF02954">
    <property type="entry name" value="HTH_8"/>
    <property type="match status" value="1"/>
</dbReference>
<dbReference type="SUPFAM" id="SSF46689">
    <property type="entry name" value="Homeodomain-like"/>
    <property type="match status" value="1"/>
</dbReference>
<dbReference type="InterPro" id="IPR027417">
    <property type="entry name" value="P-loop_NTPase"/>
</dbReference>
<dbReference type="InterPro" id="IPR009057">
    <property type="entry name" value="Homeodomain-like_sf"/>
</dbReference>
<dbReference type="Pfam" id="PF25601">
    <property type="entry name" value="AAA_lid_14"/>
    <property type="match status" value="1"/>
</dbReference>
<evidence type="ECO:0000256" key="3">
    <source>
        <dbReference type="ARBA" id="ARBA00023015"/>
    </source>
</evidence>
<dbReference type="Pfam" id="PF00072">
    <property type="entry name" value="Response_reg"/>
    <property type="match status" value="1"/>
</dbReference>
<reference evidence="8 9" key="1">
    <citation type="journal article" date="2009" name="J. Bacteriol.">
        <title>Complete and draft genome sequences of six members of the Aquificales.</title>
        <authorList>
            <person name="Reysenbach A.L."/>
            <person name="Hamamura N."/>
            <person name="Podar M."/>
            <person name="Griffiths E."/>
            <person name="Ferreira S."/>
            <person name="Hochstein R."/>
            <person name="Heidelberg J."/>
            <person name="Johnson J."/>
            <person name="Mead D."/>
            <person name="Pohorille A."/>
            <person name="Sarmiento M."/>
            <person name="Schweighofer K."/>
            <person name="Seshadri R."/>
            <person name="Voytek M.A."/>
        </authorList>
    </citation>
    <scope>NUCLEOTIDE SEQUENCE [LARGE SCALE GENOMIC DNA]</scope>
    <source>
        <strain evidence="9">DSM 14350 / EX-H1</strain>
    </source>
</reference>
<dbReference type="GO" id="GO:0005524">
    <property type="term" value="F:ATP binding"/>
    <property type="evidence" value="ECO:0007669"/>
    <property type="project" value="UniProtKB-KW"/>
</dbReference>
<dbReference type="Gene3D" id="3.40.50.2300">
    <property type="match status" value="1"/>
</dbReference>
<dbReference type="CDD" id="cd00009">
    <property type="entry name" value="AAA"/>
    <property type="match status" value="1"/>
</dbReference>
<dbReference type="PANTHER" id="PTHR32071">
    <property type="entry name" value="TRANSCRIPTIONAL REGULATORY PROTEIN"/>
    <property type="match status" value="1"/>
</dbReference>
<dbReference type="KEGG" id="pmx:PERMA_1425"/>
<dbReference type="eggNOG" id="COG2204">
    <property type="taxonomic scope" value="Bacteria"/>
</dbReference>
<evidence type="ECO:0000313" key="9">
    <source>
        <dbReference type="Proteomes" id="UP000001366"/>
    </source>
</evidence>